<evidence type="ECO:0000259" key="1">
    <source>
        <dbReference type="PROSITE" id="PS51186"/>
    </source>
</evidence>
<reference evidence="2 3" key="1">
    <citation type="submission" date="2014-11" db="EMBL/GenBank/DDBJ databases">
        <title>Genome sequence and analysis of novel Kurthia sp.</title>
        <authorList>
            <person name="Lawson J.N."/>
            <person name="Gonzalez J.E."/>
            <person name="Rinauldi L."/>
            <person name="Xuan Z."/>
            <person name="Firman A."/>
            <person name="Shaddox L."/>
            <person name="Trudeau A."/>
            <person name="Shah S."/>
            <person name="Reiman D."/>
        </authorList>
    </citation>
    <scope>NUCLEOTIDE SEQUENCE [LARGE SCALE GENOMIC DNA]</scope>
    <source>
        <strain evidence="2 3">3B1D</strain>
    </source>
</reference>
<dbReference type="OrthoDB" id="794462at2"/>
<dbReference type="InterPro" id="IPR016181">
    <property type="entry name" value="Acyl_CoA_acyltransferase"/>
</dbReference>
<sequence length="144" mass="16677">MPIRLANQTDTKRLSDIYVASRQAHFHWHTEPFSYEDFEKDTAEDIVYVLEENGVIIGFSALYVQDSFIHCLFIDPDYQHKGAGSILLRHATTLLPHPVTLKCVSENKHALAFYARHHFEKVHEEGPSNERYWLLALDEKKGPL</sequence>
<dbReference type="RefSeq" id="WP_126991505.1">
    <property type="nucleotide sequence ID" value="NZ_JTFC01000039.1"/>
</dbReference>
<dbReference type="AlphaFoldDB" id="A0A433RR35"/>
<evidence type="ECO:0000313" key="3">
    <source>
        <dbReference type="Proteomes" id="UP000288623"/>
    </source>
</evidence>
<accession>A0A433RR35</accession>
<protein>
    <recommendedName>
        <fullName evidence="1">N-acetyltransferase domain-containing protein</fullName>
    </recommendedName>
</protein>
<dbReference type="CDD" id="cd04301">
    <property type="entry name" value="NAT_SF"/>
    <property type="match status" value="1"/>
</dbReference>
<dbReference type="Gene3D" id="3.40.630.30">
    <property type="match status" value="1"/>
</dbReference>
<feature type="domain" description="N-acetyltransferase" evidence="1">
    <location>
        <begin position="1"/>
        <end position="138"/>
    </location>
</feature>
<dbReference type="Proteomes" id="UP000288623">
    <property type="component" value="Unassembled WGS sequence"/>
</dbReference>
<name>A0A433RR35_9BACL</name>
<dbReference type="SUPFAM" id="SSF55729">
    <property type="entry name" value="Acyl-CoA N-acyltransferases (Nat)"/>
    <property type="match status" value="1"/>
</dbReference>
<dbReference type="Pfam" id="PF00583">
    <property type="entry name" value="Acetyltransf_1"/>
    <property type="match status" value="1"/>
</dbReference>
<dbReference type="InterPro" id="IPR000182">
    <property type="entry name" value="GNAT_dom"/>
</dbReference>
<evidence type="ECO:0000313" key="2">
    <source>
        <dbReference type="EMBL" id="RUS53247.1"/>
    </source>
</evidence>
<dbReference type="EMBL" id="JTFC01000039">
    <property type="protein sequence ID" value="RUS53247.1"/>
    <property type="molecule type" value="Genomic_DNA"/>
</dbReference>
<keyword evidence="3" id="KW-1185">Reference proteome</keyword>
<dbReference type="PROSITE" id="PS51186">
    <property type="entry name" value="GNAT"/>
    <property type="match status" value="1"/>
</dbReference>
<gene>
    <name evidence="2" type="ORF">QI30_15455</name>
</gene>
<comment type="caution">
    <text evidence="2">The sequence shown here is derived from an EMBL/GenBank/DDBJ whole genome shotgun (WGS) entry which is preliminary data.</text>
</comment>
<dbReference type="GO" id="GO:0016747">
    <property type="term" value="F:acyltransferase activity, transferring groups other than amino-acyl groups"/>
    <property type="evidence" value="ECO:0007669"/>
    <property type="project" value="InterPro"/>
</dbReference>
<organism evidence="2 3">
    <name type="scientific">Candidatus Kurthia intestinigallinarum</name>
    <dbReference type="NCBI Taxonomy" id="1562256"/>
    <lineage>
        <taxon>Bacteria</taxon>
        <taxon>Bacillati</taxon>
        <taxon>Bacillota</taxon>
        <taxon>Bacilli</taxon>
        <taxon>Bacillales</taxon>
        <taxon>Caryophanaceae</taxon>
        <taxon>Kurthia</taxon>
    </lineage>
</organism>
<proteinExistence type="predicted"/>